<feature type="transmembrane region" description="Helical" evidence="8">
    <location>
        <begin position="272"/>
        <end position="291"/>
    </location>
</feature>
<evidence type="ECO:0000256" key="3">
    <source>
        <dbReference type="ARBA" id="ARBA00022692"/>
    </source>
</evidence>
<dbReference type="SUPFAM" id="SSF49344">
    <property type="entry name" value="CBD9-like"/>
    <property type="match status" value="1"/>
</dbReference>
<dbReference type="Gene3D" id="2.60.40.1210">
    <property type="entry name" value="Cellobiose dehydrogenase, cytochrome domain"/>
    <property type="match status" value="1"/>
</dbReference>
<evidence type="ECO:0000256" key="4">
    <source>
        <dbReference type="ARBA" id="ARBA00022982"/>
    </source>
</evidence>
<dbReference type="SMART" id="SM00664">
    <property type="entry name" value="DoH"/>
    <property type="match status" value="1"/>
</dbReference>
<feature type="transmembrane region" description="Helical" evidence="8">
    <location>
        <begin position="168"/>
        <end position="190"/>
    </location>
</feature>
<dbReference type="SMART" id="SM00665">
    <property type="entry name" value="B561"/>
    <property type="match status" value="1"/>
</dbReference>
<dbReference type="EMBL" id="JAGPXC010000003">
    <property type="protein sequence ID" value="KAH6655879.1"/>
    <property type="molecule type" value="Genomic_DNA"/>
</dbReference>
<dbReference type="OrthoDB" id="19261at2759"/>
<name>A0A9P8UPW1_9PEZI</name>
<keyword evidence="3 8" id="KW-0812">Transmembrane</keyword>
<keyword evidence="4" id="KW-0249">Electron transport</keyword>
<dbReference type="PANTHER" id="PTHR47797">
    <property type="entry name" value="DEHYDROGENASE, PUTATIVE (AFU_ORTHOLOGUE AFUA_8G05805)-RELATED"/>
    <property type="match status" value="1"/>
</dbReference>
<feature type="transmembrane region" description="Helical" evidence="8">
    <location>
        <begin position="202"/>
        <end position="222"/>
    </location>
</feature>
<dbReference type="Pfam" id="PF16010">
    <property type="entry name" value="CDH-cyt"/>
    <property type="match status" value="1"/>
</dbReference>
<dbReference type="Pfam" id="PF03188">
    <property type="entry name" value="Cytochrom_B561"/>
    <property type="match status" value="1"/>
</dbReference>
<feature type="domain" description="DOMON" evidence="9">
    <location>
        <begin position="8"/>
        <end position="101"/>
    </location>
</feature>
<keyword evidence="12" id="KW-1185">Reference proteome</keyword>
<evidence type="ECO:0000313" key="12">
    <source>
        <dbReference type="Proteomes" id="UP000758603"/>
    </source>
</evidence>
<keyword evidence="6 8" id="KW-0472">Membrane</keyword>
<evidence type="ECO:0000259" key="10">
    <source>
        <dbReference type="SMART" id="SM00665"/>
    </source>
</evidence>
<organism evidence="11 12">
    <name type="scientific">Truncatella angustata</name>
    <dbReference type="NCBI Taxonomy" id="152316"/>
    <lineage>
        <taxon>Eukaryota</taxon>
        <taxon>Fungi</taxon>
        <taxon>Dikarya</taxon>
        <taxon>Ascomycota</taxon>
        <taxon>Pezizomycotina</taxon>
        <taxon>Sordariomycetes</taxon>
        <taxon>Xylariomycetidae</taxon>
        <taxon>Amphisphaeriales</taxon>
        <taxon>Sporocadaceae</taxon>
        <taxon>Truncatella</taxon>
    </lineage>
</organism>
<evidence type="ECO:0000256" key="6">
    <source>
        <dbReference type="ARBA" id="ARBA00023136"/>
    </source>
</evidence>
<dbReference type="InterPro" id="IPR006593">
    <property type="entry name" value="Cyt_b561/ferric_Rdtase_TM"/>
</dbReference>
<dbReference type="CDD" id="cd08760">
    <property type="entry name" value="Cyt_b561_FRRS1_like"/>
    <property type="match status" value="1"/>
</dbReference>
<protein>
    <recommendedName>
        <fullName evidence="13">Cytochrome b561 domain-containing protein</fullName>
    </recommendedName>
</protein>
<evidence type="ECO:0000313" key="11">
    <source>
        <dbReference type="EMBL" id="KAH6655879.1"/>
    </source>
</evidence>
<evidence type="ECO:0008006" key="13">
    <source>
        <dbReference type="Google" id="ProtNLM"/>
    </source>
</evidence>
<keyword evidence="5 8" id="KW-1133">Transmembrane helix</keyword>
<dbReference type="GeneID" id="70138032"/>
<dbReference type="InterPro" id="IPR005018">
    <property type="entry name" value="DOMON_domain"/>
</dbReference>
<feature type="transmembrane region" description="Helical" evidence="8">
    <location>
        <begin position="297"/>
        <end position="318"/>
    </location>
</feature>
<dbReference type="PANTHER" id="PTHR47797:SF1">
    <property type="entry name" value="CYTOCHROME B561 DOMAIN-CONTAINING PROTEIN-RELATED"/>
    <property type="match status" value="1"/>
</dbReference>
<dbReference type="AlphaFoldDB" id="A0A9P8UPW1"/>
<dbReference type="CDD" id="cd09630">
    <property type="entry name" value="CDH_like_cytochrome"/>
    <property type="match status" value="1"/>
</dbReference>
<evidence type="ECO:0000256" key="1">
    <source>
        <dbReference type="ARBA" id="ARBA00004370"/>
    </source>
</evidence>
<comment type="caution">
    <text evidence="11">The sequence shown here is derived from an EMBL/GenBank/DDBJ whole genome shotgun (WGS) entry which is preliminary data.</text>
</comment>
<reference evidence="11" key="1">
    <citation type="journal article" date="2021" name="Nat. Commun.">
        <title>Genetic determinants of endophytism in the Arabidopsis root mycobiome.</title>
        <authorList>
            <person name="Mesny F."/>
            <person name="Miyauchi S."/>
            <person name="Thiergart T."/>
            <person name="Pickel B."/>
            <person name="Atanasova L."/>
            <person name="Karlsson M."/>
            <person name="Huettel B."/>
            <person name="Barry K.W."/>
            <person name="Haridas S."/>
            <person name="Chen C."/>
            <person name="Bauer D."/>
            <person name="Andreopoulos W."/>
            <person name="Pangilinan J."/>
            <person name="LaButti K."/>
            <person name="Riley R."/>
            <person name="Lipzen A."/>
            <person name="Clum A."/>
            <person name="Drula E."/>
            <person name="Henrissat B."/>
            <person name="Kohler A."/>
            <person name="Grigoriev I.V."/>
            <person name="Martin F.M."/>
            <person name="Hacquard S."/>
        </authorList>
    </citation>
    <scope>NUCLEOTIDE SEQUENCE</scope>
    <source>
        <strain evidence="11">MPI-SDFR-AT-0073</strain>
    </source>
</reference>
<dbReference type="Gene3D" id="1.20.120.1770">
    <property type="match status" value="1"/>
</dbReference>
<dbReference type="GO" id="GO:0016020">
    <property type="term" value="C:membrane"/>
    <property type="evidence" value="ECO:0007669"/>
    <property type="project" value="UniProtKB-SubCell"/>
</dbReference>
<evidence type="ECO:0000256" key="5">
    <source>
        <dbReference type="ARBA" id="ARBA00022989"/>
    </source>
</evidence>
<evidence type="ECO:0000259" key="9">
    <source>
        <dbReference type="SMART" id="SM00664"/>
    </source>
</evidence>
<sequence length="402" mass="43547">MIPKSVTWGAIGLGSSKMAGSLILMAYSSSSGKNVTLSPRLASGHSEPVYSPDIKIEALEGTGLIDDTRYVFNGRCSNCRSWNGGSVDVVSKSQSFLYATGPDGDIDSDALDAPLKMHLTYGNFKLDMVHATTSTDAAPIIPITNTTDLVATVQGLSKTGVRDIAAQAHAVIMIFCFVGLFPFGILVVRLGNWVRWHAVNQGLAAIGVIIGFGLGVHISSFYNRSKGFGDAHQVIGILLFILVLGQFVLGFMHHRIYKKTQQPTKLAPVHVWMGRVIIPVGVINAFLGFRFAQSPQYNYILAGLVIFFFPVFALILITKKFIQKRRNKNKAASGEEGGGYNLEPWRAPEGQAGFGQNATITAAPNEHAVPMPAQPDMATFANYQNNGNKRDIGPQQSVREYV</sequence>
<feature type="domain" description="Cytochrome b561" evidence="10">
    <location>
        <begin position="168"/>
        <end position="289"/>
    </location>
</feature>
<dbReference type="Proteomes" id="UP000758603">
    <property type="component" value="Unassembled WGS sequence"/>
</dbReference>
<dbReference type="InterPro" id="IPR015920">
    <property type="entry name" value="Cellobiose_DH-like_cyt"/>
</dbReference>
<evidence type="ECO:0000256" key="7">
    <source>
        <dbReference type="SAM" id="MobiDB-lite"/>
    </source>
</evidence>
<comment type="subcellular location">
    <subcellularLocation>
        <location evidence="1">Membrane</location>
    </subcellularLocation>
</comment>
<evidence type="ECO:0000256" key="8">
    <source>
        <dbReference type="SAM" id="Phobius"/>
    </source>
</evidence>
<dbReference type="RefSeq" id="XP_045960144.1">
    <property type="nucleotide sequence ID" value="XM_046109141.1"/>
</dbReference>
<feature type="region of interest" description="Disordered" evidence="7">
    <location>
        <begin position="379"/>
        <end position="402"/>
    </location>
</feature>
<evidence type="ECO:0000256" key="2">
    <source>
        <dbReference type="ARBA" id="ARBA00022448"/>
    </source>
</evidence>
<proteinExistence type="predicted"/>
<gene>
    <name evidence="11" type="ORF">BKA67DRAFT_690602</name>
</gene>
<keyword evidence="2" id="KW-0813">Transport</keyword>
<accession>A0A9P8UPW1</accession>
<feature type="transmembrane region" description="Helical" evidence="8">
    <location>
        <begin position="234"/>
        <end position="252"/>
    </location>
</feature>